<name>A0A914RIC6_PAREQ</name>
<reference evidence="2" key="1">
    <citation type="submission" date="2022-11" db="UniProtKB">
        <authorList>
            <consortium name="WormBaseParasite"/>
        </authorList>
    </citation>
    <scope>IDENTIFICATION</scope>
</reference>
<keyword evidence="1" id="KW-1185">Reference proteome</keyword>
<evidence type="ECO:0000313" key="2">
    <source>
        <dbReference type="WBParaSite" id="PEQ_0000454201-mRNA-1"/>
    </source>
</evidence>
<protein>
    <submittedName>
        <fullName evidence="2">Uncharacterized protein</fullName>
    </submittedName>
</protein>
<accession>A0A914RIC6</accession>
<evidence type="ECO:0000313" key="1">
    <source>
        <dbReference type="Proteomes" id="UP000887564"/>
    </source>
</evidence>
<organism evidence="1 2">
    <name type="scientific">Parascaris equorum</name>
    <name type="common">Equine roundworm</name>
    <dbReference type="NCBI Taxonomy" id="6256"/>
    <lineage>
        <taxon>Eukaryota</taxon>
        <taxon>Metazoa</taxon>
        <taxon>Ecdysozoa</taxon>
        <taxon>Nematoda</taxon>
        <taxon>Chromadorea</taxon>
        <taxon>Rhabditida</taxon>
        <taxon>Spirurina</taxon>
        <taxon>Ascaridomorpha</taxon>
        <taxon>Ascaridoidea</taxon>
        <taxon>Ascarididae</taxon>
        <taxon>Parascaris</taxon>
    </lineage>
</organism>
<dbReference type="WBParaSite" id="PEQ_0000454201-mRNA-1">
    <property type="protein sequence ID" value="PEQ_0000454201-mRNA-1"/>
    <property type="gene ID" value="PEQ_0000454201"/>
</dbReference>
<sequence length="75" mass="8990">LERYCSTHSCEEHNKRRIERVLPRLCHEPWCEVLKPHCVSDFIGNDLVVELVRSWIAKWKKHLERHAGKSPLSFR</sequence>
<dbReference type="Proteomes" id="UP000887564">
    <property type="component" value="Unplaced"/>
</dbReference>
<proteinExistence type="predicted"/>
<dbReference type="AlphaFoldDB" id="A0A914RIC6"/>